<evidence type="ECO:0000256" key="2">
    <source>
        <dbReference type="ARBA" id="ARBA00022723"/>
    </source>
</evidence>
<dbReference type="EMBL" id="JASJUS010000037">
    <property type="protein sequence ID" value="MDL2080734.1"/>
    <property type="molecule type" value="Genomic_DNA"/>
</dbReference>
<gene>
    <name evidence="6" type="ORF">QNN03_30235</name>
</gene>
<dbReference type="Proteomes" id="UP001241926">
    <property type="component" value="Unassembled WGS sequence"/>
</dbReference>
<dbReference type="GO" id="GO:0016787">
    <property type="term" value="F:hydrolase activity"/>
    <property type="evidence" value="ECO:0007669"/>
    <property type="project" value="UniProtKB-KW"/>
</dbReference>
<feature type="region of interest" description="Disordered" evidence="5">
    <location>
        <begin position="224"/>
        <end position="243"/>
    </location>
</feature>
<comment type="similarity">
    <text evidence="1">Belongs to the HAD-like hydrolase superfamily. SerB family.</text>
</comment>
<comment type="caution">
    <text evidence="6">The sequence shown here is derived from an EMBL/GenBank/DDBJ whole genome shotgun (WGS) entry which is preliminary data.</text>
</comment>
<evidence type="ECO:0000256" key="1">
    <source>
        <dbReference type="ARBA" id="ARBA00009184"/>
    </source>
</evidence>
<protein>
    <submittedName>
        <fullName evidence="6">HAD family hydrolase</fullName>
        <ecNumber evidence="6">3.1.3.-</ecNumber>
    </submittedName>
</protein>
<keyword evidence="4" id="KW-0460">Magnesium</keyword>
<dbReference type="RefSeq" id="WP_250744532.1">
    <property type="nucleotide sequence ID" value="NZ_JASJUS010000037.1"/>
</dbReference>
<dbReference type="NCBIfam" id="TIGR01488">
    <property type="entry name" value="HAD-SF-IB"/>
    <property type="match status" value="1"/>
</dbReference>
<keyword evidence="3 6" id="KW-0378">Hydrolase</keyword>
<keyword evidence="7" id="KW-1185">Reference proteome</keyword>
<dbReference type="InterPro" id="IPR050582">
    <property type="entry name" value="HAD-like_SerB"/>
</dbReference>
<organism evidence="6 7">
    <name type="scientific">Streptomyces fuscus</name>
    <dbReference type="NCBI Taxonomy" id="3048495"/>
    <lineage>
        <taxon>Bacteria</taxon>
        <taxon>Bacillati</taxon>
        <taxon>Actinomycetota</taxon>
        <taxon>Actinomycetes</taxon>
        <taxon>Kitasatosporales</taxon>
        <taxon>Streptomycetaceae</taxon>
        <taxon>Streptomyces</taxon>
    </lineage>
</organism>
<dbReference type="EC" id="3.1.3.-" evidence="6"/>
<dbReference type="InterPro" id="IPR023214">
    <property type="entry name" value="HAD_sf"/>
</dbReference>
<dbReference type="PANTHER" id="PTHR43344">
    <property type="entry name" value="PHOSPHOSERINE PHOSPHATASE"/>
    <property type="match status" value="1"/>
</dbReference>
<accession>A0ABT7J785</accession>
<dbReference type="Gene3D" id="3.40.50.1000">
    <property type="entry name" value="HAD superfamily/HAD-like"/>
    <property type="match status" value="1"/>
</dbReference>
<evidence type="ECO:0000256" key="4">
    <source>
        <dbReference type="ARBA" id="ARBA00022842"/>
    </source>
</evidence>
<dbReference type="InterPro" id="IPR006385">
    <property type="entry name" value="HAD_hydro_SerB1"/>
</dbReference>
<reference evidence="6 7" key="1">
    <citation type="submission" date="2023-05" db="EMBL/GenBank/DDBJ databases">
        <title>Streptomyces fuscus sp. nov., a brown-black pigment producing actinomyces isolated from dry sand of Sea duck farm.</title>
        <authorList>
            <person name="Xie J."/>
            <person name="Shen N."/>
        </authorList>
    </citation>
    <scope>NUCLEOTIDE SEQUENCE [LARGE SCALE GENOMIC DNA]</scope>
    <source>
        <strain evidence="6 7">GXMU-J15</strain>
    </source>
</reference>
<dbReference type="Gene3D" id="1.20.1440.100">
    <property type="entry name" value="SG protein - dephosphorylation function"/>
    <property type="match status" value="1"/>
</dbReference>
<name>A0ABT7J785_9ACTN</name>
<evidence type="ECO:0000256" key="5">
    <source>
        <dbReference type="SAM" id="MobiDB-lite"/>
    </source>
</evidence>
<dbReference type="NCBIfam" id="TIGR01490">
    <property type="entry name" value="HAD-SF-IB-hyp1"/>
    <property type="match status" value="1"/>
</dbReference>
<dbReference type="InterPro" id="IPR036412">
    <property type="entry name" value="HAD-like_sf"/>
</dbReference>
<dbReference type="CDD" id="cd02612">
    <property type="entry name" value="HAD_PGPPase"/>
    <property type="match status" value="1"/>
</dbReference>
<proteinExistence type="inferred from homology"/>
<keyword evidence="2" id="KW-0479">Metal-binding</keyword>
<dbReference type="SUPFAM" id="SSF56784">
    <property type="entry name" value="HAD-like"/>
    <property type="match status" value="1"/>
</dbReference>
<dbReference type="Pfam" id="PF12710">
    <property type="entry name" value="HAD"/>
    <property type="match status" value="1"/>
</dbReference>
<evidence type="ECO:0000313" key="7">
    <source>
        <dbReference type="Proteomes" id="UP001241926"/>
    </source>
</evidence>
<evidence type="ECO:0000256" key="3">
    <source>
        <dbReference type="ARBA" id="ARBA00022801"/>
    </source>
</evidence>
<sequence length="243" mass="26939">MRRRPAAFFDVDGTVINATSMFRFLEFRLAAEGHPPSAYRHERQRLKAMTAAGVPRSETNRAYFASYAGADVRAVAALAEEWFRAELDRGGFYNDQVVEALRAHRRAGDLIVLVSGSFRDCLAPIARHLDADVVLCTDPETAHGRYTGRVARPMIGEAKAEAIHALTDRAALDLTASTSYGDHVSDLPLLRTTGRAVVVGEDPEMREQARRHNWPLWPRLSPDSQLAHSHGSYVRAHDGKPRG</sequence>
<dbReference type="PANTHER" id="PTHR43344:SF13">
    <property type="entry name" value="PHOSPHATASE RV3661-RELATED"/>
    <property type="match status" value="1"/>
</dbReference>
<evidence type="ECO:0000313" key="6">
    <source>
        <dbReference type="EMBL" id="MDL2080734.1"/>
    </source>
</evidence>